<dbReference type="AlphaFoldDB" id="A0AAV0XN92"/>
<name>A0AAV0XN92_9HEMI</name>
<comment type="caution">
    <text evidence="1">The sequence shown here is derived from an EMBL/GenBank/DDBJ whole genome shotgun (WGS) entry which is preliminary data.</text>
</comment>
<evidence type="ECO:0000313" key="2">
    <source>
        <dbReference type="Proteomes" id="UP001160148"/>
    </source>
</evidence>
<reference evidence="1 2" key="1">
    <citation type="submission" date="2023-01" db="EMBL/GenBank/DDBJ databases">
        <authorList>
            <person name="Whitehead M."/>
        </authorList>
    </citation>
    <scope>NUCLEOTIDE SEQUENCE [LARGE SCALE GENOMIC DNA]</scope>
</reference>
<sequence>MMLPLCKKKTRSSLWSVQLLRSTSPFNCSVQLLIQLLRSTAHSTAPFNCSLYCSVPLLIQLLRLCAHSTAPSISSTALFKWSLARPPTSWLIEVCCKFAELARGSMFDPFDYPLPPSVVALFTVKRYVG</sequence>
<proteinExistence type="predicted"/>
<dbReference type="Proteomes" id="UP001160148">
    <property type="component" value="Unassembled WGS sequence"/>
</dbReference>
<accession>A0AAV0XN92</accession>
<keyword evidence="2" id="KW-1185">Reference proteome</keyword>
<dbReference type="EMBL" id="CARXXK010000195">
    <property type="protein sequence ID" value="CAI6370079.1"/>
    <property type="molecule type" value="Genomic_DNA"/>
</dbReference>
<evidence type="ECO:0000313" key="1">
    <source>
        <dbReference type="EMBL" id="CAI6370079.1"/>
    </source>
</evidence>
<gene>
    <name evidence="1" type="ORF">MEUPH1_LOCUS24244</name>
</gene>
<protein>
    <submittedName>
        <fullName evidence="1">Uncharacterized protein</fullName>
    </submittedName>
</protein>
<organism evidence="1 2">
    <name type="scientific">Macrosiphum euphorbiae</name>
    <name type="common">potato aphid</name>
    <dbReference type="NCBI Taxonomy" id="13131"/>
    <lineage>
        <taxon>Eukaryota</taxon>
        <taxon>Metazoa</taxon>
        <taxon>Ecdysozoa</taxon>
        <taxon>Arthropoda</taxon>
        <taxon>Hexapoda</taxon>
        <taxon>Insecta</taxon>
        <taxon>Pterygota</taxon>
        <taxon>Neoptera</taxon>
        <taxon>Paraneoptera</taxon>
        <taxon>Hemiptera</taxon>
        <taxon>Sternorrhyncha</taxon>
        <taxon>Aphidomorpha</taxon>
        <taxon>Aphidoidea</taxon>
        <taxon>Aphididae</taxon>
        <taxon>Macrosiphini</taxon>
        <taxon>Macrosiphum</taxon>
    </lineage>
</organism>